<dbReference type="GO" id="GO:0022857">
    <property type="term" value="F:transmembrane transporter activity"/>
    <property type="evidence" value="ECO:0007669"/>
    <property type="project" value="InterPro"/>
</dbReference>
<name>A0A9E2L6L8_9BACT</name>
<feature type="transmembrane region" description="Helical" evidence="6">
    <location>
        <begin position="382"/>
        <end position="402"/>
    </location>
</feature>
<feature type="transmembrane region" description="Helical" evidence="6">
    <location>
        <begin position="21"/>
        <end position="44"/>
    </location>
</feature>
<accession>A0A9E2L6L8</accession>
<dbReference type="AlphaFoldDB" id="A0A9E2L6L8"/>
<keyword evidence="2" id="KW-0813">Transport</keyword>
<comment type="caution">
    <text evidence="7">The sequence shown here is derived from an EMBL/GenBank/DDBJ whole genome shotgun (WGS) entry which is preliminary data.</text>
</comment>
<proteinExistence type="predicted"/>
<feature type="transmembrane region" description="Helical" evidence="6">
    <location>
        <begin position="320"/>
        <end position="340"/>
    </location>
</feature>
<dbReference type="Gene3D" id="1.20.1250.20">
    <property type="entry name" value="MFS general substrate transporter like domains"/>
    <property type="match status" value="2"/>
</dbReference>
<dbReference type="SUPFAM" id="SSF103473">
    <property type="entry name" value="MFS general substrate transporter"/>
    <property type="match status" value="1"/>
</dbReference>
<dbReference type="InterPro" id="IPR004752">
    <property type="entry name" value="AmpG_permease/AT-1"/>
</dbReference>
<evidence type="ECO:0000256" key="1">
    <source>
        <dbReference type="ARBA" id="ARBA00004141"/>
    </source>
</evidence>
<dbReference type="PANTHER" id="PTHR12778">
    <property type="entry name" value="SOLUTE CARRIER FAMILY 33 ACETYL-COA TRANSPORTER -RELATED"/>
    <property type="match status" value="1"/>
</dbReference>
<keyword evidence="3 6" id="KW-0812">Transmembrane</keyword>
<evidence type="ECO:0000256" key="4">
    <source>
        <dbReference type="ARBA" id="ARBA00022989"/>
    </source>
</evidence>
<feature type="transmembrane region" description="Helical" evidence="6">
    <location>
        <begin position="50"/>
        <end position="68"/>
    </location>
</feature>
<reference evidence="7" key="1">
    <citation type="journal article" date="2021" name="PeerJ">
        <title>Extensive microbial diversity within the chicken gut microbiome revealed by metagenomics and culture.</title>
        <authorList>
            <person name="Gilroy R."/>
            <person name="Ravi A."/>
            <person name="Getino M."/>
            <person name="Pursley I."/>
            <person name="Horton D.L."/>
            <person name="Alikhan N.F."/>
            <person name="Baker D."/>
            <person name="Gharbi K."/>
            <person name="Hall N."/>
            <person name="Watson M."/>
            <person name="Adriaenssens E.M."/>
            <person name="Foster-Nyarko E."/>
            <person name="Jarju S."/>
            <person name="Secka A."/>
            <person name="Antonio M."/>
            <person name="Oren A."/>
            <person name="Chaudhuri R.R."/>
            <person name="La Ragione R."/>
            <person name="Hildebrand F."/>
            <person name="Pallen M.J."/>
        </authorList>
    </citation>
    <scope>NUCLEOTIDE SEQUENCE</scope>
    <source>
        <strain evidence="7">G3-2149</strain>
    </source>
</reference>
<feature type="transmembrane region" description="Helical" evidence="6">
    <location>
        <begin position="346"/>
        <end position="370"/>
    </location>
</feature>
<dbReference type="InterPro" id="IPR011701">
    <property type="entry name" value="MFS"/>
</dbReference>
<dbReference type="EMBL" id="JAHLFU010000094">
    <property type="protein sequence ID" value="MBU3853157.1"/>
    <property type="molecule type" value="Genomic_DNA"/>
</dbReference>
<comment type="subcellular location">
    <subcellularLocation>
        <location evidence="1">Membrane</location>
        <topology evidence="1">Multi-pass membrane protein</topology>
    </subcellularLocation>
</comment>
<dbReference type="Pfam" id="PF07690">
    <property type="entry name" value="MFS_1"/>
    <property type="match status" value="1"/>
</dbReference>
<feature type="transmembrane region" description="Helical" evidence="6">
    <location>
        <begin position="422"/>
        <end position="443"/>
    </location>
</feature>
<keyword evidence="4 6" id="KW-1133">Transmembrane helix</keyword>
<feature type="transmembrane region" description="Helical" evidence="6">
    <location>
        <begin position="106"/>
        <end position="127"/>
    </location>
</feature>
<dbReference type="GO" id="GO:0016020">
    <property type="term" value="C:membrane"/>
    <property type="evidence" value="ECO:0007669"/>
    <property type="project" value="UniProtKB-SubCell"/>
</dbReference>
<evidence type="ECO:0000256" key="3">
    <source>
        <dbReference type="ARBA" id="ARBA00022692"/>
    </source>
</evidence>
<feature type="transmembrane region" description="Helical" evidence="6">
    <location>
        <begin position="190"/>
        <end position="212"/>
    </location>
</feature>
<evidence type="ECO:0000256" key="5">
    <source>
        <dbReference type="ARBA" id="ARBA00023136"/>
    </source>
</evidence>
<feature type="transmembrane region" description="Helical" evidence="6">
    <location>
        <begin position="248"/>
        <end position="273"/>
    </location>
</feature>
<evidence type="ECO:0000256" key="6">
    <source>
        <dbReference type="SAM" id="Phobius"/>
    </source>
</evidence>
<dbReference type="InterPro" id="IPR036259">
    <property type="entry name" value="MFS_trans_sf"/>
</dbReference>
<dbReference type="Proteomes" id="UP000823865">
    <property type="component" value="Unassembled WGS sequence"/>
</dbReference>
<protein>
    <submittedName>
        <fullName evidence="7">MFS transporter</fullName>
    </submittedName>
</protein>
<feature type="transmembrane region" description="Helical" evidence="6">
    <location>
        <begin position="148"/>
        <end position="170"/>
    </location>
</feature>
<dbReference type="PANTHER" id="PTHR12778:SF10">
    <property type="entry name" value="MAJOR FACILITATOR SUPERFAMILY DOMAIN-CONTAINING PROTEIN 3"/>
    <property type="match status" value="1"/>
</dbReference>
<gene>
    <name evidence="7" type="ORF">H9789_04965</name>
</gene>
<evidence type="ECO:0000313" key="7">
    <source>
        <dbReference type="EMBL" id="MBU3853157.1"/>
    </source>
</evidence>
<evidence type="ECO:0000256" key="2">
    <source>
        <dbReference type="ARBA" id="ARBA00022448"/>
    </source>
</evidence>
<reference evidence="7" key="2">
    <citation type="submission" date="2021-04" db="EMBL/GenBank/DDBJ databases">
        <authorList>
            <person name="Gilroy R."/>
        </authorList>
    </citation>
    <scope>NUCLEOTIDE SEQUENCE</scope>
    <source>
        <strain evidence="7">G3-2149</strain>
    </source>
</reference>
<feature type="transmembrane region" description="Helical" evidence="6">
    <location>
        <begin position="293"/>
        <end position="313"/>
    </location>
</feature>
<sequence length="457" mass="50771">MKEDKQIHTAHQRSPITWVPTAYFAMGLPFVVLNMVTVLMFKGLGVEDKLITFWTSLILLPWTLKPLWSPFLELFKTKKFFVVATQLITGITFGLVAFSLNLPHFFSIAIALLAVIAFSGATHDIACDGVYMSELTPSEQAKYIGWQGAFYNIAKIVATGGLVYLAGYAIERYGGIGNADQATMLTANQKAWMLIMAILCATMVLLGIYHIFMLPKGKQRDTNEKRTAGDVMKELVAVLADFFRKSHIVYYLCFIILYRFAEGFVMKIVPLFLKADRATGGLGLSEKEIGLYYGAYGAAAFVLGSLLAGYYISSRGLKKTLFTLCCIFNLPFVVYALLSIFQPESGWIICSGIVFEYFGYGFGFVGLTLFMMQQVAPGKHQMAHYAFASGIMNLGVMLPGMLSGWVCETLGEWFNKPGGYEPFFIFVLIATIPAFLITYFVPFKYAPDGSLLKGEKE</sequence>
<feature type="transmembrane region" description="Helical" evidence="6">
    <location>
        <begin position="80"/>
        <end position="100"/>
    </location>
</feature>
<keyword evidence="5 6" id="KW-0472">Membrane</keyword>
<evidence type="ECO:0000313" key="8">
    <source>
        <dbReference type="Proteomes" id="UP000823865"/>
    </source>
</evidence>
<organism evidence="7 8">
    <name type="scientific">Candidatus Paraprevotella stercoravium</name>
    <dbReference type="NCBI Taxonomy" id="2838725"/>
    <lineage>
        <taxon>Bacteria</taxon>
        <taxon>Pseudomonadati</taxon>
        <taxon>Bacteroidota</taxon>
        <taxon>Bacteroidia</taxon>
        <taxon>Bacteroidales</taxon>
        <taxon>Prevotellaceae</taxon>
        <taxon>Paraprevotella</taxon>
    </lineage>
</organism>